<dbReference type="InterPro" id="IPR006148">
    <property type="entry name" value="Glc/Gal-6P_isomerase"/>
</dbReference>
<accession>A0A3B0SIN0</accession>
<dbReference type="NCBIfam" id="TIGR01198">
    <property type="entry name" value="pgl"/>
    <property type="match status" value="1"/>
</dbReference>
<dbReference type="InterPro" id="IPR039104">
    <property type="entry name" value="6PGL"/>
</dbReference>
<reference evidence="3" key="1">
    <citation type="submission" date="2018-06" db="EMBL/GenBank/DDBJ databases">
        <authorList>
            <person name="Zhirakovskaya E."/>
        </authorList>
    </citation>
    <scope>NUCLEOTIDE SEQUENCE</scope>
</reference>
<gene>
    <name evidence="3" type="ORF">MNBD_ALPHA01-1998</name>
</gene>
<dbReference type="CDD" id="cd01400">
    <property type="entry name" value="6PGL"/>
    <property type="match status" value="1"/>
</dbReference>
<dbReference type="GO" id="GO:0017057">
    <property type="term" value="F:6-phosphogluconolactonase activity"/>
    <property type="evidence" value="ECO:0007669"/>
    <property type="project" value="UniProtKB-EC"/>
</dbReference>
<comment type="similarity">
    <text evidence="1">Belongs to the glucosamine/galactosamine-6-phosphate isomerase family. 6-phosphogluconolactonase subfamily.</text>
</comment>
<dbReference type="PANTHER" id="PTHR11054">
    <property type="entry name" value="6-PHOSPHOGLUCONOLACTONASE"/>
    <property type="match status" value="1"/>
</dbReference>
<dbReference type="EMBL" id="UOEJ01000159">
    <property type="protein sequence ID" value="VAW02282.1"/>
    <property type="molecule type" value="Genomic_DNA"/>
</dbReference>
<dbReference type="InterPro" id="IPR037171">
    <property type="entry name" value="NagB/RpiA_transferase-like"/>
</dbReference>
<dbReference type="InterPro" id="IPR005900">
    <property type="entry name" value="6-phosphogluconolactonase_DevB"/>
</dbReference>
<organism evidence="3">
    <name type="scientific">hydrothermal vent metagenome</name>
    <dbReference type="NCBI Taxonomy" id="652676"/>
    <lineage>
        <taxon>unclassified sequences</taxon>
        <taxon>metagenomes</taxon>
        <taxon>ecological metagenomes</taxon>
    </lineage>
</organism>
<evidence type="ECO:0000313" key="3">
    <source>
        <dbReference type="EMBL" id="VAW02282.1"/>
    </source>
</evidence>
<dbReference type="Gene3D" id="3.40.50.1360">
    <property type="match status" value="1"/>
</dbReference>
<proteinExistence type="inferred from homology"/>
<dbReference type="EC" id="3.1.1.31" evidence="3"/>
<dbReference type="PANTHER" id="PTHR11054:SF0">
    <property type="entry name" value="6-PHOSPHOGLUCONOLACTONASE"/>
    <property type="match status" value="1"/>
</dbReference>
<name>A0A3B0SIN0_9ZZZZ</name>
<protein>
    <submittedName>
        <fullName evidence="3">6-phosphogluconolactonase, eukaryotic type</fullName>
        <ecNumber evidence="3">3.1.1.31</ecNumber>
    </submittedName>
</protein>
<dbReference type="AlphaFoldDB" id="A0A3B0SIN0"/>
<dbReference type="GO" id="GO:0005975">
    <property type="term" value="P:carbohydrate metabolic process"/>
    <property type="evidence" value="ECO:0007669"/>
    <property type="project" value="InterPro"/>
</dbReference>
<dbReference type="GO" id="GO:0006098">
    <property type="term" value="P:pentose-phosphate shunt"/>
    <property type="evidence" value="ECO:0007669"/>
    <property type="project" value="InterPro"/>
</dbReference>
<feature type="domain" description="Glucosamine/galactosamine-6-phosphate isomerase" evidence="2">
    <location>
        <begin position="11"/>
        <end position="222"/>
    </location>
</feature>
<dbReference type="SUPFAM" id="SSF100950">
    <property type="entry name" value="NagB/RpiA/CoA transferase-like"/>
    <property type="match status" value="1"/>
</dbReference>
<dbReference type="Pfam" id="PF01182">
    <property type="entry name" value="Glucosamine_iso"/>
    <property type="match status" value="1"/>
</dbReference>
<keyword evidence="3" id="KW-0378">Hydrolase</keyword>
<evidence type="ECO:0000259" key="2">
    <source>
        <dbReference type="Pfam" id="PF01182"/>
    </source>
</evidence>
<sequence length="232" mass="26210">MTKISEYKFDSKNALFQQLLRDVMSQLSHSLKNRPQASMLLSGGTSPGRLFDMMSEQIFDWEKVWFGLSDERWLPPDHTDSNEKLVRDRLLINRAARAGFIGIKSAADDVAVGQEMSDRQLRALPRPFDITLLGMGLDGHTASLFPDSPDLAAALDENTDRLCAPIRRGGDEIPRMTMTLKALLGSREIILLIFGTEKWQVYQQARQEKTVQQPISHILHQTKTPVSVYWAA</sequence>
<evidence type="ECO:0000256" key="1">
    <source>
        <dbReference type="ARBA" id="ARBA00010662"/>
    </source>
</evidence>